<dbReference type="OrthoDB" id="3673440at2759"/>
<dbReference type="EMBL" id="ML977049">
    <property type="protein sequence ID" value="KAF1948783.1"/>
    <property type="molecule type" value="Genomic_DNA"/>
</dbReference>
<dbReference type="AlphaFoldDB" id="A0A6A5T7Z2"/>
<proteinExistence type="predicted"/>
<sequence>MDHSTVPNSSTPTLPTASDNSPDIPTFQHPSPADVVPLPNHLSFLKLPGEVRNRIYHHALGMHQNYHVPRRLGTPRNDGFKLLFLNKQIHTEVYTLFILNANAYIPILPGMNIERLLNESHIKELRSCILPVAATLIGASYRMLNVHIHLHVPDIADIPTNKFLLHELQEMMFFLAANSEPWKWGGQKKNVTLHLDHYFSDWWKHELQFKYQKSLLPGIMEQIGEMSHIN</sequence>
<keyword evidence="3" id="KW-1185">Reference proteome</keyword>
<feature type="compositionally biased region" description="Polar residues" evidence="1">
    <location>
        <begin position="1"/>
        <end position="23"/>
    </location>
</feature>
<protein>
    <submittedName>
        <fullName evidence="2">Uncharacterized protein</fullName>
    </submittedName>
</protein>
<evidence type="ECO:0000313" key="3">
    <source>
        <dbReference type="Proteomes" id="UP000800035"/>
    </source>
</evidence>
<accession>A0A6A5T7Z2</accession>
<reference evidence="2" key="1">
    <citation type="journal article" date="2020" name="Stud. Mycol.">
        <title>101 Dothideomycetes genomes: a test case for predicting lifestyles and emergence of pathogens.</title>
        <authorList>
            <person name="Haridas S."/>
            <person name="Albert R."/>
            <person name="Binder M."/>
            <person name="Bloem J."/>
            <person name="Labutti K."/>
            <person name="Salamov A."/>
            <person name="Andreopoulos B."/>
            <person name="Baker S."/>
            <person name="Barry K."/>
            <person name="Bills G."/>
            <person name="Bluhm B."/>
            <person name="Cannon C."/>
            <person name="Castanera R."/>
            <person name="Culley D."/>
            <person name="Daum C."/>
            <person name="Ezra D."/>
            <person name="Gonzalez J."/>
            <person name="Henrissat B."/>
            <person name="Kuo A."/>
            <person name="Liang C."/>
            <person name="Lipzen A."/>
            <person name="Lutzoni F."/>
            <person name="Magnuson J."/>
            <person name="Mondo S."/>
            <person name="Nolan M."/>
            <person name="Ohm R."/>
            <person name="Pangilinan J."/>
            <person name="Park H.-J."/>
            <person name="Ramirez L."/>
            <person name="Alfaro M."/>
            <person name="Sun H."/>
            <person name="Tritt A."/>
            <person name="Yoshinaga Y."/>
            <person name="Zwiers L.-H."/>
            <person name="Turgeon B."/>
            <person name="Goodwin S."/>
            <person name="Spatafora J."/>
            <person name="Crous P."/>
            <person name="Grigoriev I."/>
        </authorList>
    </citation>
    <scope>NUCLEOTIDE SEQUENCE</scope>
    <source>
        <strain evidence="2">CBS 675.92</strain>
    </source>
</reference>
<feature type="region of interest" description="Disordered" evidence="1">
    <location>
        <begin position="1"/>
        <end position="32"/>
    </location>
</feature>
<dbReference type="Proteomes" id="UP000800035">
    <property type="component" value="Unassembled WGS sequence"/>
</dbReference>
<evidence type="ECO:0000256" key="1">
    <source>
        <dbReference type="SAM" id="MobiDB-lite"/>
    </source>
</evidence>
<gene>
    <name evidence="2" type="ORF">CC80DRAFT_583526</name>
</gene>
<evidence type="ECO:0000313" key="2">
    <source>
        <dbReference type="EMBL" id="KAF1948783.1"/>
    </source>
</evidence>
<name>A0A6A5T7Z2_9PLEO</name>
<organism evidence="2 3">
    <name type="scientific">Byssothecium circinans</name>
    <dbReference type="NCBI Taxonomy" id="147558"/>
    <lineage>
        <taxon>Eukaryota</taxon>
        <taxon>Fungi</taxon>
        <taxon>Dikarya</taxon>
        <taxon>Ascomycota</taxon>
        <taxon>Pezizomycotina</taxon>
        <taxon>Dothideomycetes</taxon>
        <taxon>Pleosporomycetidae</taxon>
        <taxon>Pleosporales</taxon>
        <taxon>Massarineae</taxon>
        <taxon>Massarinaceae</taxon>
        <taxon>Byssothecium</taxon>
    </lineage>
</organism>